<accession>A0AA88RJF4</accession>
<keyword evidence="2" id="KW-1185">Reference proteome</keyword>
<evidence type="ECO:0000313" key="2">
    <source>
        <dbReference type="Proteomes" id="UP001187471"/>
    </source>
</evidence>
<protein>
    <submittedName>
        <fullName evidence="1">Uncharacterized protein</fullName>
    </submittedName>
</protein>
<organism evidence="1 2">
    <name type="scientific">Escallonia rubra</name>
    <dbReference type="NCBI Taxonomy" id="112253"/>
    <lineage>
        <taxon>Eukaryota</taxon>
        <taxon>Viridiplantae</taxon>
        <taxon>Streptophyta</taxon>
        <taxon>Embryophyta</taxon>
        <taxon>Tracheophyta</taxon>
        <taxon>Spermatophyta</taxon>
        <taxon>Magnoliopsida</taxon>
        <taxon>eudicotyledons</taxon>
        <taxon>Gunneridae</taxon>
        <taxon>Pentapetalae</taxon>
        <taxon>asterids</taxon>
        <taxon>campanulids</taxon>
        <taxon>Escalloniales</taxon>
        <taxon>Escalloniaceae</taxon>
        <taxon>Escallonia</taxon>
    </lineage>
</organism>
<comment type="caution">
    <text evidence="1">The sequence shown here is derived from an EMBL/GenBank/DDBJ whole genome shotgun (WGS) entry which is preliminary data.</text>
</comment>
<proteinExistence type="predicted"/>
<sequence length="244" mass="27735">MVHINLSNKITTPVLEDNGLPLCWLIQALDCISLTHLFTFGGDQFPYLSKLELVEYVNPGTVGAVFEYIMKKGVFEAFAHPWDEQLVVDIFSKQEEGVKQPFPKPLPKHGMKYRLCDADCMYVAEEENDVYEQSLMGGIVSYLEKDQPVVVAIPVDGTFQGRQRNMDPYQGPLQSRGFTFEEIESHPLIVTGVDDRDPKSEILYVKNCYGTRFANDGYDLISANIIKCYEVPLLNRDVNPWIEV</sequence>
<dbReference type="InterPro" id="IPR038765">
    <property type="entry name" value="Papain-like_cys_pep_sf"/>
</dbReference>
<dbReference type="Gene3D" id="3.90.70.10">
    <property type="entry name" value="Cysteine proteinases"/>
    <property type="match status" value="1"/>
</dbReference>
<reference evidence="1" key="1">
    <citation type="submission" date="2022-12" db="EMBL/GenBank/DDBJ databases">
        <title>Draft genome assemblies for two species of Escallonia (Escalloniales).</title>
        <authorList>
            <person name="Chanderbali A."/>
            <person name="Dervinis C."/>
            <person name="Anghel I."/>
            <person name="Soltis D."/>
            <person name="Soltis P."/>
            <person name="Zapata F."/>
        </authorList>
    </citation>
    <scope>NUCLEOTIDE SEQUENCE</scope>
    <source>
        <strain evidence="1">UCBG92.1500</strain>
        <tissue evidence="1">Leaf</tissue>
    </source>
</reference>
<dbReference type="AlphaFoldDB" id="A0AA88RJF4"/>
<dbReference type="EMBL" id="JAVXUO010000661">
    <property type="protein sequence ID" value="KAK2990307.1"/>
    <property type="molecule type" value="Genomic_DNA"/>
</dbReference>
<evidence type="ECO:0000313" key="1">
    <source>
        <dbReference type="EMBL" id="KAK2990307.1"/>
    </source>
</evidence>
<gene>
    <name evidence="1" type="ORF">RJ640_014759</name>
</gene>
<dbReference type="Proteomes" id="UP001187471">
    <property type="component" value="Unassembled WGS sequence"/>
</dbReference>
<name>A0AA88RJF4_9ASTE</name>
<dbReference type="SUPFAM" id="SSF54001">
    <property type="entry name" value="Cysteine proteinases"/>
    <property type="match status" value="1"/>
</dbReference>